<evidence type="ECO:0000259" key="1">
    <source>
        <dbReference type="Pfam" id="PF01551"/>
    </source>
</evidence>
<dbReference type="EMBL" id="GL883080">
    <property type="protein sequence ID" value="EGF89444.1"/>
    <property type="molecule type" value="Genomic_DNA"/>
</dbReference>
<dbReference type="GO" id="GO:0004222">
    <property type="term" value="F:metalloendopeptidase activity"/>
    <property type="evidence" value="ECO:0007669"/>
    <property type="project" value="TreeGrafter"/>
</dbReference>
<dbReference type="AlphaFoldDB" id="F4QRS4"/>
<dbReference type="CDD" id="cd12797">
    <property type="entry name" value="M23_peptidase"/>
    <property type="match status" value="1"/>
</dbReference>
<name>F4QRS4_9CAUL</name>
<dbReference type="eggNOG" id="COG0739">
    <property type="taxonomic scope" value="Bacteria"/>
</dbReference>
<gene>
    <name evidence="2" type="ORF">ABI_38580</name>
</gene>
<protein>
    <submittedName>
        <fullName evidence="2">Peptidase family M23 family protein</fullName>
    </submittedName>
</protein>
<dbReference type="STRING" id="715226.ABI_38580"/>
<evidence type="ECO:0000313" key="3">
    <source>
        <dbReference type="Proteomes" id="UP000006512"/>
    </source>
</evidence>
<dbReference type="HOGENOM" id="CLU_104232_0_0_5"/>
<dbReference type="Pfam" id="PF01551">
    <property type="entry name" value="Peptidase_M23"/>
    <property type="match status" value="1"/>
</dbReference>
<dbReference type="PANTHER" id="PTHR21666">
    <property type="entry name" value="PEPTIDASE-RELATED"/>
    <property type="match status" value="1"/>
</dbReference>
<dbReference type="PANTHER" id="PTHR21666:SF270">
    <property type="entry name" value="MUREIN HYDROLASE ACTIVATOR ENVC"/>
    <property type="match status" value="1"/>
</dbReference>
<dbReference type="Proteomes" id="UP000006512">
    <property type="component" value="Unassembled WGS sequence"/>
</dbReference>
<keyword evidence="3" id="KW-1185">Reference proteome</keyword>
<dbReference type="InterPro" id="IPR016047">
    <property type="entry name" value="M23ase_b-sheet_dom"/>
</dbReference>
<dbReference type="OrthoDB" id="9801834at2"/>
<proteinExistence type="predicted"/>
<dbReference type="SUPFAM" id="SSF51261">
    <property type="entry name" value="Duplicated hybrid motif"/>
    <property type="match status" value="1"/>
</dbReference>
<dbReference type="InterPro" id="IPR011055">
    <property type="entry name" value="Dup_hybrid_motif"/>
</dbReference>
<evidence type="ECO:0000313" key="2">
    <source>
        <dbReference type="EMBL" id="EGF89444.1"/>
    </source>
</evidence>
<dbReference type="Gene3D" id="2.70.70.10">
    <property type="entry name" value="Glucose Permease (Domain IIA)"/>
    <property type="match status" value="1"/>
</dbReference>
<dbReference type="RefSeq" id="WP_006274639.1">
    <property type="nucleotide sequence ID" value="NZ_GL883080.1"/>
</dbReference>
<reference evidence="3" key="1">
    <citation type="submission" date="2011-03" db="EMBL/GenBank/DDBJ databases">
        <title>Draft genome sequence of Brevundimonas diminuta.</title>
        <authorList>
            <person name="Brown P.J.B."/>
            <person name="Buechlein A."/>
            <person name="Hemmerich C."/>
            <person name="Brun Y.V."/>
        </authorList>
    </citation>
    <scope>NUCLEOTIDE SEQUENCE [LARGE SCALE GENOMIC DNA]</scope>
    <source>
        <strain evidence="3">C19</strain>
    </source>
</reference>
<sequence>MSDVFDRYHTWLAARTERPAEVIRGLHGDCDRVRLDAEGLAAKNWPVNFPADLPVQKGDRLAWGGYDEDRAIYDSPVFVPESGEPRTIHLGIDIFAAAGSEVLAPLAGRVHSFQDNANVKDYGPTILLEHAVDGLTFWTLYGHLSRESLDGLSIGQPVETGDRIAWLGAADVNGGWTPHLHFQVILDILDKSGDYPGVFKRSERDQWKRICPDPAGLLGLA</sequence>
<feature type="domain" description="M23ase beta-sheet core" evidence="1">
    <location>
        <begin position="88"/>
        <end position="184"/>
    </location>
</feature>
<organism evidence="2 3">
    <name type="scientific">Asticcacaulis biprosthecium C19</name>
    <dbReference type="NCBI Taxonomy" id="715226"/>
    <lineage>
        <taxon>Bacteria</taxon>
        <taxon>Pseudomonadati</taxon>
        <taxon>Pseudomonadota</taxon>
        <taxon>Alphaproteobacteria</taxon>
        <taxon>Caulobacterales</taxon>
        <taxon>Caulobacteraceae</taxon>
        <taxon>Asticcacaulis</taxon>
    </lineage>
</organism>
<accession>F4QRS4</accession>
<dbReference type="InterPro" id="IPR050570">
    <property type="entry name" value="Cell_wall_metabolism_enzyme"/>
</dbReference>